<feature type="non-terminal residue" evidence="1">
    <location>
        <position position="1"/>
    </location>
</feature>
<evidence type="ECO:0000313" key="2">
    <source>
        <dbReference type="Proteomes" id="UP000789920"/>
    </source>
</evidence>
<accession>A0ACA9SQZ2</accession>
<feature type="non-terminal residue" evidence="1">
    <location>
        <position position="44"/>
    </location>
</feature>
<protein>
    <submittedName>
        <fullName evidence="1">34763_t:CDS:1</fullName>
    </submittedName>
</protein>
<organism evidence="1 2">
    <name type="scientific">Racocetra persica</name>
    <dbReference type="NCBI Taxonomy" id="160502"/>
    <lineage>
        <taxon>Eukaryota</taxon>
        <taxon>Fungi</taxon>
        <taxon>Fungi incertae sedis</taxon>
        <taxon>Mucoromycota</taxon>
        <taxon>Glomeromycotina</taxon>
        <taxon>Glomeromycetes</taxon>
        <taxon>Diversisporales</taxon>
        <taxon>Gigasporaceae</taxon>
        <taxon>Racocetra</taxon>
    </lineage>
</organism>
<dbReference type="Proteomes" id="UP000789920">
    <property type="component" value="Unassembled WGS sequence"/>
</dbReference>
<dbReference type="EMBL" id="CAJVQC010145944">
    <property type="protein sequence ID" value="CAG8845270.1"/>
    <property type="molecule type" value="Genomic_DNA"/>
</dbReference>
<sequence>LKEKDKIHKREKEERERTYKCETDILEQTINHLEQTINDLQNQL</sequence>
<evidence type="ECO:0000313" key="1">
    <source>
        <dbReference type="EMBL" id="CAG8845270.1"/>
    </source>
</evidence>
<name>A0ACA9SQZ2_9GLOM</name>
<keyword evidence="2" id="KW-1185">Reference proteome</keyword>
<reference evidence="1" key="1">
    <citation type="submission" date="2021-06" db="EMBL/GenBank/DDBJ databases">
        <authorList>
            <person name="Kallberg Y."/>
            <person name="Tangrot J."/>
            <person name="Rosling A."/>
        </authorList>
    </citation>
    <scope>NUCLEOTIDE SEQUENCE</scope>
    <source>
        <strain evidence="1">MA461A</strain>
    </source>
</reference>
<comment type="caution">
    <text evidence="1">The sequence shown here is derived from an EMBL/GenBank/DDBJ whole genome shotgun (WGS) entry which is preliminary data.</text>
</comment>
<gene>
    <name evidence="1" type="ORF">RPERSI_LOCUS33591</name>
</gene>
<proteinExistence type="predicted"/>